<evidence type="ECO:0000313" key="3">
    <source>
        <dbReference type="EMBL" id="CAD8321525.1"/>
    </source>
</evidence>
<evidence type="ECO:0000256" key="1">
    <source>
        <dbReference type="SAM" id="MobiDB-lite"/>
    </source>
</evidence>
<protein>
    <submittedName>
        <fullName evidence="3">Uncharacterized protein</fullName>
    </submittedName>
</protein>
<gene>
    <name evidence="3" type="ORF">TDUB1175_LOCUS19941</name>
</gene>
<name>A0A7R9WDE3_9STRA</name>
<accession>A0A7R9WDE3</accession>
<evidence type="ECO:0000256" key="2">
    <source>
        <dbReference type="SAM" id="Phobius"/>
    </source>
</evidence>
<feature type="compositionally biased region" description="Basic and acidic residues" evidence="1">
    <location>
        <begin position="182"/>
        <end position="196"/>
    </location>
</feature>
<dbReference type="EMBL" id="HBED01039666">
    <property type="protein sequence ID" value="CAD8321525.1"/>
    <property type="molecule type" value="Transcribed_RNA"/>
</dbReference>
<keyword evidence="2" id="KW-0472">Membrane</keyword>
<keyword evidence="2" id="KW-1133">Transmembrane helix</keyword>
<dbReference type="AlphaFoldDB" id="A0A7R9WDE3"/>
<feature type="transmembrane region" description="Helical" evidence="2">
    <location>
        <begin position="28"/>
        <end position="50"/>
    </location>
</feature>
<feature type="region of interest" description="Disordered" evidence="1">
    <location>
        <begin position="56"/>
        <end position="83"/>
    </location>
</feature>
<reference evidence="3" key="1">
    <citation type="submission" date="2021-01" db="EMBL/GenBank/DDBJ databases">
        <authorList>
            <person name="Corre E."/>
            <person name="Pelletier E."/>
            <person name="Niang G."/>
            <person name="Scheremetjew M."/>
            <person name="Finn R."/>
            <person name="Kale V."/>
            <person name="Holt S."/>
            <person name="Cochrane G."/>
            <person name="Meng A."/>
            <person name="Brown T."/>
            <person name="Cohen L."/>
        </authorList>
    </citation>
    <scope>NUCLEOTIDE SEQUENCE</scope>
    <source>
        <strain evidence="3">CCMP147</strain>
    </source>
</reference>
<organism evidence="3">
    <name type="scientific">Pseudictyota dubia</name>
    <dbReference type="NCBI Taxonomy" id="2749911"/>
    <lineage>
        <taxon>Eukaryota</taxon>
        <taxon>Sar</taxon>
        <taxon>Stramenopiles</taxon>
        <taxon>Ochrophyta</taxon>
        <taxon>Bacillariophyta</taxon>
        <taxon>Mediophyceae</taxon>
        <taxon>Biddulphiophycidae</taxon>
        <taxon>Eupodiscales</taxon>
        <taxon>Odontellaceae</taxon>
        <taxon>Pseudictyota</taxon>
    </lineage>
</organism>
<feature type="region of interest" description="Disordered" evidence="1">
    <location>
        <begin position="179"/>
        <end position="204"/>
    </location>
</feature>
<proteinExistence type="predicted"/>
<sequence length="204" mass="22056">MMAANYDSDDGEDDENWAEGRPRRRKKLCLACSVLVVVVCASIAVAYALAPQSDATDENSVMGSDGAGPGMSVSGDRAGASVVSGTANPSGTAPFHAVDANHLNQTCSRDEVETYEGYNICKDLCETAGCCFYEKWDPLSCLKLHMHLCDPYIKACSVLNEFPFSQVQSVSVSNEMVALPRSAEDKPELEEQREQDDGSEGIWQ</sequence>
<keyword evidence="2" id="KW-0812">Transmembrane</keyword>